<dbReference type="Gene3D" id="3.20.20.140">
    <property type="entry name" value="Metal-dependent hydrolases"/>
    <property type="match status" value="2"/>
</dbReference>
<dbReference type="GO" id="GO:0016812">
    <property type="term" value="F:hydrolase activity, acting on carbon-nitrogen (but not peptide) bonds, in cyclic amides"/>
    <property type="evidence" value="ECO:0007669"/>
    <property type="project" value="TreeGrafter"/>
</dbReference>
<feature type="domain" description="Amidohydrolase 3" evidence="1">
    <location>
        <begin position="44"/>
        <end position="201"/>
    </location>
</feature>
<dbReference type="Pfam" id="PF07969">
    <property type="entry name" value="Amidohydro_3"/>
    <property type="match status" value="2"/>
</dbReference>
<organism evidence="2 3">
    <name type="scientific">OM182 bacterium</name>
    <dbReference type="NCBI Taxonomy" id="2510334"/>
    <lineage>
        <taxon>Bacteria</taxon>
        <taxon>Pseudomonadati</taxon>
        <taxon>Pseudomonadota</taxon>
        <taxon>Gammaproteobacteria</taxon>
        <taxon>OMG group</taxon>
        <taxon>OM182 clade</taxon>
    </lineage>
</organism>
<evidence type="ECO:0000313" key="3">
    <source>
        <dbReference type="Proteomes" id="UP000316199"/>
    </source>
</evidence>
<keyword evidence="2" id="KW-0378">Hydrolase</keyword>
<dbReference type="InterPro" id="IPR050378">
    <property type="entry name" value="Metallo-dep_Hydrolases_sf"/>
</dbReference>
<dbReference type="PANTHER" id="PTHR11647">
    <property type="entry name" value="HYDRANTOINASE/DIHYDROPYRIMIDINASE FAMILY MEMBER"/>
    <property type="match status" value="1"/>
</dbReference>
<accession>A0A520RZN0</accession>
<gene>
    <name evidence="2" type="ORF">EVA68_06580</name>
</gene>
<sequence length="565" mass="62178">MSHDLVIRQGNIIDGSGTDPIVGDIAIDGDVITEVGDVSGKGTREINAEGHAVTPGFMDLHTHLDAQIGWDPMMTSISWHGVTTALMGNCSVCFAPVRPDGHRFLAEMMESVEDIPRETILEGLPWDWESYGEYLDSVEKNKPGINVAGMVGHSALRYYVMGERGVDENPTTEETKQMAAIAAESIRQGAIGFSTNRLRAHKLPDGRVIPGTLAPMEEVIEINKAVGAEGGILQVIPNTPGVNREVFDYEMELFEQAMLTGGNRLLFSSTTDTYGDQPSLLESYDRCVGKMHQNGLPVFGTTVPRRGGNLSGLKNSYFFSTQTWDQLRAMPFSERLAAIRDEEFRNKLISEAQGNEKCDALAKRLCWLGAGESPKYTRDLEDNLYNEAKKQNKCGAELWLERMLESNGETMFHAPFFNMEYEKTYELLSRDWIVPGLGDAGAHVTSICDSGWSSFYLGHWVRDTGRIPLPEAIRKMTSLPATVLGLNDRGVIGQGMKADVNVIDMERVAERHPQISDDFPCGASRLLQKAMGYRATVCNGEVILEDDEHTGGRGGIILGGGKRAH</sequence>
<dbReference type="GO" id="GO:0005829">
    <property type="term" value="C:cytosol"/>
    <property type="evidence" value="ECO:0007669"/>
    <property type="project" value="TreeGrafter"/>
</dbReference>
<dbReference type="SUPFAM" id="SSF51338">
    <property type="entry name" value="Composite domain of metallo-dependent hydrolases"/>
    <property type="match status" value="1"/>
</dbReference>
<evidence type="ECO:0000313" key="2">
    <source>
        <dbReference type="EMBL" id="RZO75624.1"/>
    </source>
</evidence>
<protein>
    <submittedName>
        <fullName evidence="2">Amidohydrolase</fullName>
    </submittedName>
</protein>
<feature type="domain" description="Amidohydrolase 3" evidence="1">
    <location>
        <begin position="425"/>
        <end position="543"/>
    </location>
</feature>
<reference evidence="2 3" key="1">
    <citation type="submission" date="2019-02" db="EMBL/GenBank/DDBJ databases">
        <title>Prokaryotic population dynamics and viral predation in marine succession experiment using metagenomics: the confinement effect.</title>
        <authorList>
            <person name="Haro-Moreno J.M."/>
            <person name="Rodriguez-Valera F."/>
            <person name="Lopez-Perez M."/>
        </authorList>
    </citation>
    <scope>NUCLEOTIDE SEQUENCE [LARGE SCALE GENOMIC DNA]</scope>
    <source>
        <strain evidence="2">MED-G157</strain>
    </source>
</reference>
<dbReference type="Proteomes" id="UP000316199">
    <property type="component" value="Unassembled WGS sequence"/>
</dbReference>
<name>A0A520RZN0_9GAMM</name>
<dbReference type="SUPFAM" id="SSF51556">
    <property type="entry name" value="Metallo-dependent hydrolases"/>
    <property type="match status" value="1"/>
</dbReference>
<dbReference type="AlphaFoldDB" id="A0A520RZN0"/>
<evidence type="ECO:0000259" key="1">
    <source>
        <dbReference type="Pfam" id="PF07969"/>
    </source>
</evidence>
<dbReference type="EMBL" id="SHAG01000029">
    <property type="protein sequence ID" value="RZO75624.1"/>
    <property type="molecule type" value="Genomic_DNA"/>
</dbReference>
<dbReference type="InterPro" id="IPR013108">
    <property type="entry name" value="Amidohydro_3"/>
</dbReference>
<dbReference type="PANTHER" id="PTHR11647:SF1">
    <property type="entry name" value="COLLAPSIN RESPONSE MEDIATOR PROTEIN"/>
    <property type="match status" value="1"/>
</dbReference>
<comment type="caution">
    <text evidence="2">The sequence shown here is derived from an EMBL/GenBank/DDBJ whole genome shotgun (WGS) entry which is preliminary data.</text>
</comment>
<dbReference type="InterPro" id="IPR011059">
    <property type="entry name" value="Metal-dep_hydrolase_composite"/>
</dbReference>
<dbReference type="InterPro" id="IPR032466">
    <property type="entry name" value="Metal_Hydrolase"/>
</dbReference>
<proteinExistence type="predicted"/>